<feature type="domain" description="AAA+ ATPase" evidence="8">
    <location>
        <begin position="701"/>
        <end position="865"/>
    </location>
</feature>
<keyword evidence="4 6" id="KW-0238">DNA-binding</keyword>
<dbReference type="InterPro" id="IPR050311">
    <property type="entry name" value="ORC1/CDC6"/>
</dbReference>
<keyword evidence="6" id="KW-0067">ATP-binding</keyword>
<comment type="similarity">
    <text evidence="2 6">Belongs to the ORC1 family.</text>
</comment>
<dbReference type="CDD" id="cd00009">
    <property type="entry name" value="AAA"/>
    <property type="match status" value="1"/>
</dbReference>
<dbReference type="SMART" id="SM00382">
    <property type="entry name" value="AAA"/>
    <property type="match status" value="1"/>
</dbReference>
<evidence type="ECO:0000256" key="1">
    <source>
        <dbReference type="ARBA" id="ARBA00004123"/>
    </source>
</evidence>
<evidence type="ECO:0000313" key="9">
    <source>
        <dbReference type="EMBL" id="KAF8819535.1"/>
    </source>
</evidence>
<evidence type="ECO:0000313" key="10">
    <source>
        <dbReference type="Proteomes" id="UP000823046"/>
    </source>
</evidence>
<organism evidence="9 10">
    <name type="scientific">Cardiosporidium cionae</name>
    <dbReference type="NCBI Taxonomy" id="476202"/>
    <lineage>
        <taxon>Eukaryota</taxon>
        <taxon>Sar</taxon>
        <taxon>Alveolata</taxon>
        <taxon>Apicomplexa</taxon>
        <taxon>Aconoidasida</taxon>
        <taxon>Nephromycida</taxon>
        <taxon>Cardiosporidium</taxon>
    </lineage>
</organism>
<evidence type="ECO:0000256" key="7">
    <source>
        <dbReference type="SAM" id="MobiDB-lite"/>
    </source>
</evidence>
<keyword evidence="6" id="KW-0547">Nucleotide-binding</keyword>
<evidence type="ECO:0000256" key="4">
    <source>
        <dbReference type="ARBA" id="ARBA00023125"/>
    </source>
</evidence>
<name>A0ABQ7J766_9APIC</name>
<dbReference type="EMBL" id="JADAQX010000705">
    <property type="protein sequence ID" value="KAF8819535.1"/>
    <property type="molecule type" value="Genomic_DNA"/>
</dbReference>
<comment type="caution">
    <text evidence="9">The sequence shown here is derived from an EMBL/GenBank/DDBJ whole genome shotgun (WGS) entry which is preliminary data.</text>
</comment>
<keyword evidence="5 6" id="KW-0539">Nucleus</keyword>
<dbReference type="InterPro" id="IPR027417">
    <property type="entry name" value="P-loop_NTPase"/>
</dbReference>
<comment type="subcellular location">
    <subcellularLocation>
        <location evidence="1 6">Nucleus</location>
    </subcellularLocation>
</comment>
<keyword evidence="10" id="KW-1185">Reference proteome</keyword>
<keyword evidence="3 6" id="KW-0235">DNA replication</keyword>
<dbReference type="Pfam" id="PF00004">
    <property type="entry name" value="AAA"/>
    <property type="match status" value="1"/>
</dbReference>
<comment type="function">
    <text evidence="6">Component of the origin recognition complex (ORC) that binds origins of replication. DNA-binding is ATP-dependent, however specific DNA sequences that define origins of replication have not been identified so far. ORC is required to assemble the pre-replication complex necessary to initiate DNA replication.</text>
</comment>
<feature type="region of interest" description="Disordered" evidence="7">
    <location>
        <begin position="474"/>
        <end position="669"/>
    </location>
</feature>
<dbReference type="InterPro" id="IPR003593">
    <property type="entry name" value="AAA+_ATPase"/>
</dbReference>
<gene>
    <name evidence="9" type="ORF">IE077_000873</name>
</gene>
<comment type="subunit">
    <text evidence="6">ORC is composed of six subunits.</text>
</comment>
<reference evidence="9 10" key="1">
    <citation type="journal article" date="2020" name="bioRxiv">
        <title>Metabolic contributions of an alphaproteobacterial endosymbiont in the apicomplexan Cardiosporidium cionae.</title>
        <authorList>
            <person name="Hunter E.S."/>
            <person name="Paight C.J."/>
            <person name="Lane C.E."/>
        </authorList>
    </citation>
    <scope>NUCLEOTIDE SEQUENCE [LARGE SCALE GENOMIC DNA]</scope>
    <source>
        <strain evidence="9">ESH_2018</strain>
    </source>
</reference>
<evidence type="ECO:0000256" key="5">
    <source>
        <dbReference type="ARBA" id="ARBA00023242"/>
    </source>
</evidence>
<accession>A0ABQ7J766</accession>
<dbReference type="PANTHER" id="PTHR10763:SF23">
    <property type="entry name" value="ORIGIN RECOGNITION COMPLEX SUBUNIT 1"/>
    <property type="match status" value="1"/>
</dbReference>
<dbReference type="Proteomes" id="UP000823046">
    <property type="component" value="Unassembled WGS sequence"/>
</dbReference>
<feature type="compositionally biased region" description="Basic residues" evidence="7">
    <location>
        <begin position="7"/>
        <end position="28"/>
    </location>
</feature>
<dbReference type="InterPro" id="IPR003959">
    <property type="entry name" value="ATPase_AAA_core"/>
</dbReference>
<evidence type="ECO:0000256" key="6">
    <source>
        <dbReference type="RuleBase" id="RU365058"/>
    </source>
</evidence>
<evidence type="ECO:0000259" key="8">
    <source>
        <dbReference type="SMART" id="SM00382"/>
    </source>
</evidence>
<feature type="compositionally biased region" description="Polar residues" evidence="7">
    <location>
        <begin position="80"/>
        <end position="91"/>
    </location>
</feature>
<evidence type="ECO:0000256" key="3">
    <source>
        <dbReference type="ARBA" id="ARBA00022705"/>
    </source>
</evidence>
<feature type="compositionally biased region" description="Acidic residues" evidence="7">
    <location>
        <begin position="479"/>
        <end position="669"/>
    </location>
</feature>
<sequence length="1097" mass="124564">MAMRTPAKSRVKRVRSPIKSVRPKRKCCIRNTPEPSPSRKSVRRFATPGRKAKKSSRTASREDSQPRKSRPPRSSPSASLTKEQFPLSQRSLPGKHNQDAASSIVLAKLGGTTVIAEADATYAFSEATVDGSPEDEFKPITTSTSTPPPLDLPPQISLPTSTFLRQQDSPFNHGRPVFPEGPLRSTARFPRARTQSPRPPISLLTVLCQNIGSLSSTKQSTTVSHTDDGEGTARSYCLRNSQLDLLPNSAYSELSDAPSVDLVMPPFEKGNTEWSFERRSTLRYNFKELAATSNGMTFYHSIEIFEGNSMELSLHIGDYIQAIFGDLEEQPAGAASSDLEVHIGYICAFYRHRKGYFAQCVWLYDIPYFKRKYAAGNGKVITEGLRRYRGRISEDDILIVSSKSSAVDIKTINCDVKVVHTIEDFESPTDETDVMYLALWKHDSEVGILRPLTCTLQDTMEMSNPYKFIYEKETRKEVEEEEVEVEEEEVEVEEEEVEEEEEEEEEVEVEEEEVEEEEEEVEVEEEEEVKEEEVEGEEEEEVEVEEEEEEKEEEEEVEVEKEEVEVEKEEVEKEEEEVEVEKEEEVEVEEEEVEEEEEEVEVEKEEEVEVEEEEVEEEEEEEEKEEEVEEEEEEEKEEEEVEVEEEEEEKEEEEVEVEKEEEVEVEKEEELDFVPDIIPCRETESAEITRFLQESINVNQCGKILYICGMPGTGKTATVMKVLKNLQMQEATTAVKRFRVAYLNAIELNTPSDAYKILARKILGIEITDSMKAFRALNTFFTRSSTSTSQFNLPINSLMNVIVLDEADYIARGKLDVFYTFFEWPSADNSNVLMLIICNTMDLPDRMARCASRVGTSSILFTPYTHNQIQTIMEDRLQEGRHFFNTASITLCARIVGNLSGDIRKALYIYRRALEITKGKTVLPSHIKQAEEELVYSAVATAIRSFPWGIKSFLTAAVAEYMQHSSTALSLVNIMRRCKTILMASSQDFNYSSLYGFTKSILAKLAKMGIIAVVSYSPLDNPSSSSALANASETLDFAPFKETCGTNATSSQKKMTKINISADVDDLAGDVGVELLAYVDHVKETLCEDLFFERFLC</sequence>
<feature type="region of interest" description="Disordered" evidence="7">
    <location>
        <begin position="1"/>
        <end position="98"/>
    </location>
</feature>
<evidence type="ECO:0000256" key="2">
    <source>
        <dbReference type="ARBA" id="ARBA00008398"/>
    </source>
</evidence>
<proteinExistence type="inferred from homology"/>
<protein>
    <recommendedName>
        <fullName evidence="6">Origin recognition complex subunit 1</fullName>
    </recommendedName>
</protein>
<dbReference type="Gene3D" id="3.40.50.300">
    <property type="entry name" value="P-loop containing nucleotide triphosphate hydrolases"/>
    <property type="match status" value="1"/>
</dbReference>
<dbReference type="PANTHER" id="PTHR10763">
    <property type="entry name" value="CELL DIVISION CONTROL PROTEIN 6-RELATED"/>
    <property type="match status" value="1"/>
</dbReference>
<dbReference type="SUPFAM" id="SSF52540">
    <property type="entry name" value="P-loop containing nucleoside triphosphate hydrolases"/>
    <property type="match status" value="1"/>
</dbReference>